<dbReference type="RefSeq" id="YP_009113912.1">
    <property type="nucleotide sequence ID" value="NC_026045.1"/>
</dbReference>
<gene>
    <name evidence="2" type="primary">ND6</name>
</gene>
<dbReference type="EMBL" id="KC185405">
    <property type="protein sequence ID" value="AGC52877.1"/>
    <property type="molecule type" value="Genomic_DNA"/>
</dbReference>
<accession>A0A0A6ZAH5</accession>
<geneLocation type="mitochondrion" evidence="2"/>
<keyword evidence="1" id="KW-1133">Transmembrane helix</keyword>
<organism evidence="2">
    <name type="scientific">Vertigo pusilla</name>
    <dbReference type="NCBI Taxonomy" id="1282417"/>
    <lineage>
        <taxon>Eukaryota</taxon>
        <taxon>Metazoa</taxon>
        <taxon>Spiralia</taxon>
        <taxon>Lophotrochozoa</taxon>
        <taxon>Mollusca</taxon>
        <taxon>Gastropoda</taxon>
        <taxon>Heterobranchia</taxon>
        <taxon>Euthyneura</taxon>
        <taxon>Panpulmonata</taxon>
        <taxon>Eupulmonata</taxon>
        <taxon>Stylommatophora</taxon>
        <taxon>Orthurethra</taxon>
        <taxon>Vertiginidae</taxon>
        <taxon>Vertigo</taxon>
    </lineage>
</organism>
<feature type="transmembrane region" description="Helical" evidence="1">
    <location>
        <begin position="44"/>
        <end position="68"/>
    </location>
</feature>
<dbReference type="GeneID" id="22832499"/>
<protein>
    <submittedName>
        <fullName evidence="2">NADH dehydrogenase subunit 6</fullName>
    </submittedName>
</protein>
<keyword evidence="2" id="KW-0496">Mitochondrion</keyword>
<feature type="transmembrane region" description="Helical" evidence="1">
    <location>
        <begin position="80"/>
        <end position="98"/>
    </location>
</feature>
<name>A0A0A6ZAH5_9EUPU</name>
<feature type="transmembrane region" description="Helical" evidence="1">
    <location>
        <begin position="118"/>
        <end position="143"/>
    </location>
</feature>
<keyword evidence="1" id="KW-0812">Transmembrane</keyword>
<reference evidence="2" key="1">
    <citation type="submission" date="2012-11" db="EMBL/GenBank/DDBJ databases">
        <title>Mitochondrial Genome Evolution in Pupillid Land Snails.</title>
        <authorList>
            <person name="Marquardt J.D."/>
            <person name="Adema C.M."/>
            <person name="Nekola J.C."/>
            <person name="Bergthorsson U."/>
        </authorList>
    </citation>
    <scope>NUCLEOTIDE SEQUENCE</scope>
</reference>
<dbReference type="AlphaFoldDB" id="A0A0A6ZAH5"/>
<proteinExistence type="predicted"/>
<evidence type="ECO:0000256" key="1">
    <source>
        <dbReference type="SAM" id="Phobius"/>
    </source>
</evidence>
<keyword evidence="1" id="KW-0472">Membrane</keyword>
<sequence>MTTTCMALSLVSLICFLQSPVALGGLLIFLSIFLSVSVGFQMSSWYGCILFMVYVGGLLVLFLYVIMLSSNFYLKASGKLLGLFFLMTSSLFMMYLTTSEFLGKMVLGFSGNECSLDLSLSLFLSLGLLLLLAFFSIVHVVLLKGKSILVSV</sequence>
<evidence type="ECO:0000313" key="2">
    <source>
        <dbReference type="EMBL" id="AGC52877.1"/>
    </source>
</evidence>
<dbReference type="CTD" id="4541"/>